<evidence type="ECO:0000313" key="1">
    <source>
        <dbReference type="EMBL" id="OWJ64347.1"/>
    </source>
</evidence>
<evidence type="ECO:0000313" key="2">
    <source>
        <dbReference type="Proteomes" id="UP000196655"/>
    </source>
</evidence>
<evidence type="ECO:0008006" key="3">
    <source>
        <dbReference type="Google" id="ProtNLM"/>
    </source>
</evidence>
<protein>
    <recommendedName>
        <fullName evidence="3">General secretion pathway protein GspM</fullName>
    </recommendedName>
</protein>
<name>A0A211ZGW1_9PROT</name>
<gene>
    <name evidence="1" type="ORF">BWR60_25080</name>
</gene>
<reference evidence="2" key="1">
    <citation type="submission" date="2017-05" db="EMBL/GenBank/DDBJ databases">
        <authorList>
            <person name="Macchi M."/>
            <person name="Festa S."/>
            <person name="Coppotelli B.M."/>
            <person name="Morelli I.S."/>
        </authorList>
    </citation>
    <scope>NUCLEOTIDE SEQUENCE [LARGE SCALE GENOMIC DNA]</scope>
    <source>
        <strain evidence="2">I</strain>
    </source>
</reference>
<comment type="caution">
    <text evidence="1">The sequence shown here is derived from an EMBL/GenBank/DDBJ whole genome shotgun (WGS) entry which is preliminary data.</text>
</comment>
<dbReference type="AlphaFoldDB" id="A0A211ZGW1"/>
<dbReference type="OrthoDB" id="7220062at2"/>
<dbReference type="RefSeq" id="WP_088154096.1">
    <property type="nucleotide sequence ID" value="NZ_NHON01000060.1"/>
</dbReference>
<proteinExistence type="predicted"/>
<keyword evidence="2" id="KW-1185">Reference proteome</keyword>
<dbReference type="Proteomes" id="UP000196655">
    <property type="component" value="Unassembled WGS sequence"/>
</dbReference>
<organism evidence="1 2">
    <name type="scientific">Inquilinus limosus</name>
    <dbReference type="NCBI Taxonomy" id="171674"/>
    <lineage>
        <taxon>Bacteria</taxon>
        <taxon>Pseudomonadati</taxon>
        <taxon>Pseudomonadota</taxon>
        <taxon>Alphaproteobacteria</taxon>
        <taxon>Rhodospirillales</taxon>
        <taxon>Rhodospirillaceae</taxon>
        <taxon>Inquilinus</taxon>
    </lineage>
</organism>
<sequence>MGSLRLPTRWLALALLIALVAIPLAGLGVMLSGLWRADAEAAVLADTASRFEAVAAARPDLTARRDALKAGLGRGEHFLGGASAAISGAELQRLVGEVAAQSEAQIDNMLVLPARAEGAYQRIGLRVSLSTRIGPLQRILYALEAGQPSLFVDALQIRTEDREAADPVLSVNLDIYGYRSGAGGAM</sequence>
<dbReference type="InterPro" id="IPR034756">
    <property type="entry name" value="T2SSM_b"/>
</dbReference>
<dbReference type="NCBIfam" id="NF040576">
    <property type="entry name" value="T2SS_GspM_XpsM"/>
    <property type="match status" value="1"/>
</dbReference>
<accession>A0A211ZGW1</accession>
<dbReference type="STRING" id="1122125.GCA_000423185_03352"/>
<dbReference type="EMBL" id="NHON01000060">
    <property type="protein sequence ID" value="OWJ64347.1"/>
    <property type="molecule type" value="Genomic_DNA"/>
</dbReference>
<dbReference type="Pfam" id="PF10741">
    <property type="entry name" value="T2SSM_b"/>
    <property type="match status" value="1"/>
</dbReference>